<dbReference type="EMBL" id="JATAAI010000011">
    <property type="protein sequence ID" value="KAK1742201.1"/>
    <property type="molecule type" value="Genomic_DNA"/>
</dbReference>
<proteinExistence type="predicted"/>
<evidence type="ECO:0000313" key="2">
    <source>
        <dbReference type="Proteomes" id="UP001224775"/>
    </source>
</evidence>
<sequence>MTGVDIEDNGFFFGCYRDDEMGETHPLFDMLSTVNSLCGTKTTKIHLTPMSKGDLNEMVSATLNLLPRITRPLADMLHHRTKGSPLFVKQVMMDLHKQRLLYPSLSRRRWVWEFDKILEMKIPENVAAFITKSFDRLPSEVLSALVVLSCFGASADISLIEVLEREIQQPLIAPLDVAVAHSVLGKRNGEFYFMHDKLQEAAYS</sequence>
<dbReference type="InterPro" id="IPR053159">
    <property type="entry name" value="Hybrid_Histidine_Kinase"/>
</dbReference>
<gene>
    <name evidence="1" type="ORF">QTG54_006766</name>
</gene>
<dbReference type="PANTHER" id="PTHR43642">
    <property type="entry name" value="HYBRID SIGNAL TRANSDUCTION HISTIDINE KINASE G"/>
    <property type="match status" value="1"/>
</dbReference>
<evidence type="ECO:0000313" key="1">
    <source>
        <dbReference type="EMBL" id="KAK1742201.1"/>
    </source>
</evidence>
<keyword evidence="2" id="KW-1185">Reference proteome</keyword>
<dbReference type="AlphaFoldDB" id="A0AAD8YBC9"/>
<organism evidence="1 2">
    <name type="scientific">Skeletonema marinoi</name>
    <dbReference type="NCBI Taxonomy" id="267567"/>
    <lineage>
        <taxon>Eukaryota</taxon>
        <taxon>Sar</taxon>
        <taxon>Stramenopiles</taxon>
        <taxon>Ochrophyta</taxon>
        <taxon>Bacillariophyta</taxon>
        <taxon>Coscinodiscophyceae</taxon>
        <taxon>Thalassiosirophycidae</taxon>
        <taxon>Thalassiosirales</taxon>
        <taxon>Skeletonemataceae</taxon>
        <taxon>Skeletonema</taxon>
        <taxon>Skeletonema marinoi-dohrnii complex</taxon>
    </lineage>
</organism>
<accession>A0AAD8YBC9</accession>
<protein>
    <submittedName>
        <fullName evidence="1">ATPase</fullName>
    </submittedName>
</protein>
<dbReference type="Proteomes" id="UP001224775">
    <property type="component" value="Unassembled WGS sequence"/>
</dbReference>
<reference evidence="1" key="1">
    <citation type="submission" date="2023-06" db="EMBL/GenBank/DDBJ databases">
        <title>Survivors Of The Sea: Transcriptome response of Skeletonema marinoi to long-term dormancy.</title>
        <authorList>
            <person name="Pinder M.I.M."/>
            <person name="Kourtchenko O."/>
            <person name="Robertson E.K."/>
            <person name="Larsson T."/>
            <person name="Maumus F."/>
            <person name="Osuna-Cruz C.M."/>
            <person name="Vancaester E."/>
            <person name="Stenow R."/>
            <person name="Vandepoele K."/>
            <person name="Ploug H."/>
            <person name="Bruchert V."/>
            <person name="Godhe A."/>
            <person name="Topel M."/>
        </authorList>
    </citation>
    <scope>NUCLEOTIDE SEQUENCE</scope>
    <source>
        <strain evidence="1">R05AC</strain>
    </source>
</reference>
<comment type="caution">
    <text evidence="1">The sequence shown here is derived from an EMBL/GenBank/DDBJ whole genome shotgun (WGS) entry which is preliminary data.</text>
</comment>
<name>A0AAD8YBC9_9STRA</name>
<dbReference type="PANTHER" id="PTHR43642:SF1">
    <property type="entry name" value="HYBRID SIGNAL TRANSDUCTION HISTIDINE KINASE G"/>
    <property type="match status" value="1"/>
</dbReference>